<dbReference type="PROSITE" id="PS50181">
    <property type="entry name" value="FBOX"/>
    <property type="match status" value="1"/>
</dbReference>
<name>A0AAE0U4D2_9PEZI</name>
<reference evidence="3" key="2">
    <citation type="submission" date="2023-06" db="EMBL/GenBank/DDBJ databases">
        <authorList>
            <consortium name="Lawrence Berkeley National Laboratory"/>
            <person name="Haridas S."/>
            <person name="Hensen N."/>
            <person name="Bonometti L."/>
            <person name="Westerberg I."/>
            <person name="Brannstrom I.O."/>
            <person name="Guillou S."/>
            <person name="Cros-Aarteil S."/>
            <person name="Calhoun S."/>
            <person name="Kuo A."/>
            <person name="Mondo S."/>
            <person name="Pangilinan J."/>
            <person name="Riley R."/>
            <person name="LaButti K."/>
            <person name="Andreopoulos B."/>
            <person name="Lipzen A."/>
            <person name="Chen C."/>
            <person name="Yanf M."/>
            <person name="Daum C."/>
            <person name="Ng V."/>
            <person name="Clum A."/>
            <person name="Steindorff A."/>
            <person name="Ohm R."/>
            <person name="Martin F."/>
            <person name="Silar P."/>
            <person name="Natvig D."/>
            <person name="Lalanne C."/>
            <person name="Gautier V."/>
            <person name="Ament-velasquez S.L."/>
            <person name="Kruys A."/>
            <person name="Hutchinson M.I."/>
            <person name="Powell A.J."/>
            <person name="Barry K."/>
            <person name="Miller A.N."/>
            <person name="Grigoriev I.V."/>
            <person name="Debuchy R."/>
            <person name="Gladieux P."/>
            <person name="Thoren M.H."/>
            <person name="Johannesson H."/>
        </authorList>
    </citation>
    <scope>NUCLEOTIDE SEQUENCE</scope>
    <source>
        <strain evidence="3">CBS 232.78</strain>
    </source>
</reference>
<protein>
    <recommendedName>
        <fullName evidence="2">F-box domain-containing protein</fullName>
    </recommendedName>
</protein>
<dbReference type="SUPFAM" id="SSF81383">
    <property type="entry name" value="F-box domain"/>
    <property type="match status" value="1"/>
</dbReference>
<reference evidence="3" key="1">
    <citation type="journal article" date="2023" name="Mol. Phylogenet. Evol.">
        <title>Genome-scale phylogeny and comparative genomics of the fungal order Sordariales.</title>
        <authorList>
            <person name="Hensen N."/>
            <person name="Bonometti L."/>
            <person name="Westerberg I."/>
            <person name="Brannstrom I.O."/>
            <person name="Guillou S."/>
            <person name="Cros-Aarteil S."/>
            <person name="Calhoun S."/>
            <person name="Haridas S."/>
            <person name="Kuo A."/>
            <person name="Mondo S."/>
            <person name="Pangilinan J."/>
            <person name="Riley R."/>
            <person name="LaButti K."/>
            <person name="Andreopoulos B."/>
            <person name="Lipzen A."/>
            <person name="Chen C."/>
            <person name="Yan M."/>
            <person name="Daum C."/>
            <person name="Ng V."/>
            <person name="Clum A."/>
            <person name="Steindorff A."/>
            <person name="Ohm R.A."/>
            <person name="Martin F."/>
            <person name="Silar P."/>
            <person name="Natvig D.O."/>
            <person name="Lalanne C."/>
            <person name="Gautier V."/>
            <person name="Ament-Velasquez S.L."/>
            <person name="Kruys A."/>
            <person name="Hutchinson M.I."/>
            <person name="Powell A.J."/>
            <person name="Barry K."/>
            <person name="Miller A.N."/>
            <person name="Grigoriev I.V."/>
            <person name="Debuchy R."/>
            <person name="Gladieux P."/>
            <person name="Hiltunen Thoren M."/>
            <person name="Johannesson H."/>
        </authorList>
    </citation>
    <scope>NUCLEOTIDE SEQUENCE</scope>
    <source>
        <strain evidence="3">CBS 232.78</strain>
    </source>
</reference>
<dbReference type="AlphaFoldDB" id="A0AAE0U4D2"/>
<evidence type="ECO:0000259" key="2">
    <source>
        <dbReference type="PROSITE" id="PS50181"/>
    </source>
</evidence>
<evidence type="ECO:0000313" key="3">
    <source>
        <dbReference type="EMBL" id="KAK3390084.1"/>
    </source>
</evidence>
<gene>
    <name evidence="3" type="ORF">B0H63DRAFT_492715</name>
</gene>
<keyword evidence="4" id="KW-1185">Reference proteome</keyword>
<evidence type="ECO:0000313" key="4">
    <source>
        <dbReference type="Proteomes" id="UP001285441"/>
    </source>
</evidence>
<feature type="domain" description="F-box" evidence="2">
    <location>
        <begin position="4"/>
        <end position="52"/>
    </location>
</feature>
<dbReference type="InterPro" id="IPR001810">
    <property type="entry name" value="F-box_dom"/>
</dbReference>
<feature type="region of interest" description="Disordered" evidence="1">
    <location>
        <begin position="87"/>
        <end position="109"/>
    </location>
</feature>
<dbReference type="Pfam" id="PF12937">
    <property type="entry name" value="F-box-like"/>
    <property type="match status" value="1"/>
</dbReference>
<evidence type="ECO:0000256" key="1">
    <source>
        <dbReference type="SAM" id="MobiDB-lite"/>
    </source>
</evidence>
<dbReference type="InterPro" id="IPR036047">
    <property type="entry name" value="F-box-like_dom_sf"/>
</dbReference>
<comment type="caution">
    <text evidence="3">The sequence shown here is derived from an EMBL/GenBank/DDBJ whole genome shotgun (WGS) entry which is preliminary data.</text>
</comment>
<accession>A0AAE0U4D2</accession>
<organism evidence="3 4">
    <name type="scientific">Podospora didyma</name>
    <dbReference type="NCBI Taxonomy" id="330526"/>
    <lineage>
        <taxon>Eukaryota</taxon>
        <taxon>Fungi</taxon>
        <taxon>Dikarya</taxon>
        <taxon>Ascomycota</taxon>
        <taxon>Pezizomycotina</taxon>
        <taxon>Sordariomycetes</taxon>
        <taxon>Sordariomycetidae</taxon>
        <taxon>Sordariales</taxon>
        <taxon>Podosporaceae</taxon>
        <taxon>Podospora</taxon>
    </lineage>
</organism>
<dbReference type="Proteomes" id="UP001285441">
    <property type="component" value="Unassembled WGS sequence"/>
</dbReference>
<sequence>MESPASIDSIPNEILITILSLFPTRALLPLVAVSRHFNSVTVRIVRHRMKQATALPDYRLILECYHPSAKISTPYLYGDYLSTDSLEDDDDDESLAGRSEPGHLPEPTIGRLRDIYSHFRPVVQEENRRARSRYLSQSQPDVDSRPPSHDIYLDENELFSQLCTVTNLVKVGPKPGLFLSHVNVSDAVIRVWRGWLATQVALPEDWQKPVLWADASRDVGLRFRVTEREVNKSLPPVLFSFDDEPPVAYRLEFEELLVRTGRLLLTVEKSEAQEVATSGKAIVIASI</sequence>
<dbReference type="EMBL" id="JAULSW010000002">
    <property type="protein sequence ID" value="KAK3390084.1"/>
    <property type="molecule type" value="Genomic_DNA"/>
</dbReference>
<proteinExistence type="predicted"/>